<dbReference type="PANTHER" id="PTHR35145:SF1">
    <property type="entry name" value="CYTOPLASMIC PROTEIN"/>
    <property type="match status" value="1"/>
</dbReference>
<dbReference type="Gene3D" id="3.90.1150.30">
    <property type="match status" value="1"/>
</dbReference>
<accession>A0A3R9MIY3</accession>
<dbReference type="PANTHER" id="PTHR35145">
    <property type="entry name" value="CYTOPLASMIC PROTEIN-RELATED"/>
    <property type="match status" value="1"/>
</dbReference>
<dbReference type="InterPro" id="IPR038056">
    <property type="entry name" value="YjbR-like_sf"/>
</dbReference>
<reference evidence="1 2" key="1">
    <citation type="submission" date="2018-11" db="EMBL/GenBank/DDBJ databases">
        <title>Species Designations Belie Phenotypic and Genotypic Heterogeneity in Oral Streptococci.</title>
        <authorList>
            <person name="Velsko I."/>
        </authorList>
    </citation>
    <scope>NUCLEOTIDE SEQUENCE [LARGE SCALE GENOMIC DNA]</scope>
    <source>
        <strain evidence="1 2">BCA6</strain>
    </source>
</reference>
<dbReference type="EMBL" id="RJPM01000001">
    <property type="protein sequence ID" value="RSJ77926.1"/>
    <property type="molecule type" value="Genomic_DNA"/>
</dbReference>
<dbReference type="InterPro" id="IPR007351">
    <property type="entry name" value="YjbR"/>
</dbReference>
<proteinExistence type="predicted"/>
<dbReference type="InterPro" id="IPR058532">
    <property type="entry name" value="YjbR/MT2646/Rv2570-like"/>
</dbReference>
<evidence type="ECO:0000313" key="2">
    <source>
        <dbReference type="Proteomes" id="UP000272213"/>
    </source>
</evidence>
<organism evidence="1 2">
    <name type="scientific">Streptococcus cristatus</name>
    <dbReference type="NCBI Taxonomy" id="45634"/>
    <lineage>
        <taxon>Bacteria</taxon>
        <taxon>Bacillati</taxon>
        <taxon>Bacillota</taxon>
        <taxon>Bacilli</taxon>
        <taxon>Lactobacillales</taxon>
        <taxon>Streptococcaceae</taxon>
        <taxon>Streptococcus</taxon>
    </lineage>
</organism>
<sequence>MLDLFEKYRLKEDSLLDYGFVRSGAEYGYSTKIMADDFQMNVLISDGKLDFQVFDLDTGDQYRQVKMESMTGEFVGQVRAACQEVLLDIRQHCFEEVGFLYEQSQRLSSYVATTYQGQLEYLWENSSRKSTNGAAVFRHQDSKKWYGAFLTTNWSKFEKERSGLIEVLNVKSDRVAELIQQKGIYPAFHMNKKYWLSLPLDGTLSDQQLFDLLDTSFALTKKKRA</sequence>
<dbReference type="Pfam" id="PF04237">
    <property type="entry name" value="YjbR"/>
    <property type="match status" value="1"/>
</dbReference>
<comment type="caution">
    <text evidence="1">The sequence shown here is derived from an EMBL/GenBank/DDBJ whole genome shotgun (WGS) entry which is preliminary data.</text>
</comment>
<name>A0A3R9MIY3_STRCR</name>
<dbReference type="AlphaFoldDB" id="A0A3R9MIY3"/>
<evidence type="ECO:0000313" key="1">
    <source>
        <dbReference type="EMBL" id="RSJ77926.1"/>
    </source>
</evidence>
<dbReference type="RefSeq" id="WP_125381780.1">
    <property type="nucleotide sequence ID" value="NZ_RJPM01000001.1"/>
</dbReference>
<dbReference type="Proteomes" id="UP000272213">
    <property type="component" value="Unassembled WGS sequence"/>
</dbReference>
<evidence type="ECO:0008006" key="3">
    <source>
        <dbReference type="Google" id="ProtNLM"/>
    </source>
</evidence>
<dbReference type="SUPFAM" id="SSF142906">
    <property type="entry name" value="YjbR-like"/>
    <property type="match status" value="1"/>
</dbReference>
<protein>
    <recommendedName>
        <fullName evidence="3">MmcQ family protein</fullName>
    </recommendedName>
</protein>
<gene>
    <name evidence="1" type="ORF">D8798_01950</name>
</gene>